<gene>
    <name evidence="2" type="ORF">Cgig2_023271</name>
</gene>
<organism evidence="2 3">
    <name type="scientific">Carnegiea gigantea</name>
    <dbReference type="NCBI Taxonomy" id="171969"/>
    <lineage>
        <taxon>Eukaryota</taxon>
        <taxon>Viridiplantae</taxon>
        <taxon>Streptophyta</taxon>
        <taxon>Embryophyta</taxon>
        <taxon>Tracheophyta</taxon>
        <taxon>Spermatophyta</taxon>
        <taxon>Magnoliopsida</taxon>
        <taxon>eudicotyledons</taxon>
        <taxon>Gunneridae</taxon>
        <taxon>Pentapetalae</taxon>
        <taxon>Caryophyllales</taxon>
        <taxon>Cactineae</taxon>
        <taxon>Cactaceae</taxon>
        <taxon>Cactoideae</taxon>
        <taxon>Echinocereeae</taxon>
        <taxon>Carnegiea</taxon>
    </lineage>
</organism>
<dbReference type="EMBL" id="JAKOGI010001278">
    <property type="protein sequence ID" value="KAJ8426512.1"/>
    <property type="molecule type" value="Genomic_DNA"/>
</dbReference>
<name>A0A9Q1JIA0_9CARY</name>
<feature type="region of interest" description="Disordered" evidence="1">
    <location>
        <begin position="71"/>
        <end position="95"/>
    </location>
</feature>
<evidence type="ECO:0000313" key="3">
    <source>
        <dbReference type="Proteomes" id="UP001153076"/>
    </source>
</evidence>
<evidence type="ECO:0000256" key="1">
    <source>
        <dbReference type="SAM" id="MobiDB-lite"/>
    </source>
</evidence>
<dbReference type="Proteomes" id="UP001153076">
    <property type="component" value="Unassembled WGS sequence"/>
</dbReference>
<sequence>MESIALPSAQKQRSGKCPGDEGKGILRQTKSARCRLNLTSAMATCSSLAAGIFAESAGASDHDLASFSTKARLAGGDDPSSPQDPSVSGDPYLSSEAEHLPDLRDVGVDAKAASCPSWICMGKIQGRHNRLLVTRSQGQGLWERIDRRRVIECKPSWPAPLRACTVPPAGPFRPQQRLARPWYAQTPKATTSPLVALYKTKKS</sequence>
<keyword evidence="3" id="KW-1185">Reference proteome</keyword>
<dbReference type="AlphaFoldDB" id="A0A9Q1JIA0"/>
<feature type="region of interest" description="Disordered" evidence="1">
    <location>
        <begin position="1"/>
        <end position="24"/>
    </location>
</feature>
<accession>A0A9Q1JIA0</accession>
<feature type="compositionally biased region" description="Low complexity" evidence="1">
    <location>
        <begin position="76"/>
        <end position="91"/>
    </location>
</feature>
<proteinExistence type="predicted"/>
<protein>
    <submittedName>
        <fullName evidence="2">Uncharacterized protein</fullName>
    </submittedName>
</protein>
<evidence type="ECO:0000313" key="2">
    <source>
        <dbReference type="EMBL" id="KAJ8426512.1"/>
    </source>
</evidence>
<comment type="caution">
    <text evidence="2">The sequence shown here is derived from an EMBL/GenBank/DDBJ whole genome shotgun (WGS) entry which is preliminary data.</text>
</comment>
<reference evidence="2" key="1">
    <citation type="submission" date="2022-04" db="EMBL/GenBank/DDBJ databases">
        <title>Carnegiea gigantea Genome sequencing and assembly v2.</title>
        <authorList>
            <person name="Copetti D."/>
            <person name="Sanderson M.J."/>
            <person name="Burquez A."/>
            <person name="Wojciechowski M.F."/>
        </authorList>
    </citation>
    <scope>NUCLEOTIDE SEQUENCE</scope>
    <source>
        <strain evidence="2">SGP5-SGP5p</strain>
        <tissue evidence="2">Aerial part</tissue>
    </source>
</reference>